<comment type="caution">
    <text evidence="6">The sequence shown here is derived from an EMBL/GenBank/DDBJ whole genome shotgun (WGS) entry which is preliminary data.</text>
</comment>
<evidence type="ECO:0000256" key="1">
    <source>
        <dbReference type="ARBA" id="ARBA00022723"/>
    </source>
</evidence>
<evidence type="ECO:0000256" key="3">
    <source>
        <dbReference type="ARBA" id="ARBA00022833"/>
    </source>
</evidence>
<evidence type="ECO:0000313" key="6">
    <source>
        <dbReference type="EMBL" id="KAK9829394.1"/>
    </source>
</evidence>
<dbReference type="InterPro" id="IPR002893">
    <property type="entry name" value="Znf_MYND"/>
</dbReference>
<dbReference type="AlphaFoldDB" id="A0AAW1R6L7"/>
<gene>
    <name evidence="6" type="ORF">WJX72_005573</name>
</gene>
<dbReference type="Proteomes" id="UP001489004">
    <property type="component" value="Unassembled WGS sequence"/>
</dbReference>
<feature type="domain" description="MYND-type" evidence="5">
    <location>
        <begin position="357"/>
        <end position="395"/>
    </location>
</feature>
<keyword evidence="7" id="KW-1185">Reference proteome</keyword>
<dbReference type="GO" id="GO:0008270">
    <property type="term" value="F:zinc ion binding"/>
    <property type="evidence" value="ECO:0007669"/>
    <property type="project" value="UniProtKB-KW"/>
</dbReference>
<proteinExistence type="predicted"/>
<protein>
    <recommendedName>
        <fullName evidence="5">MYND-type domain-containing protein</fullName>
    </recommendedName>
</protein>
<reference evidence="6 7" key="1">
    <citation type="journal article" date="2024" name="Nat. Commun.">
        <title>Phylogenomics reveals the evolutionary origins of lichenization in chlorophyte algae.</title>
        <authorList>
            <person name="Puginier C."/>
            <person name="Libourel C."/>
            <person name="Otte J."/>
            <person name="Skaloud P."/>
            <person name="Haon M."/>
            <person name="Grisel S."/>
            <person name="Petersen M."/>
            <person name="Berrin J.G."/>
            <person name="Delaux P.M."/>
            <person name="Dal Grande F."/>
            <person name="Keller J."/>
        </authorList>
    </citation>
    <scope>NUCLEOTIDE SEQUENCE [LARGE SCALE GENOMIC DNA]</scope>
    <source>
        <strain evidence="6 7">SAG 2043</strain>
    </source>
</reference>
<keyword evidence="2 4" id="KW-0863">Zinc-finger</keyword>
<dbReference type="Gene3D" id="6.10.140.2220">
    <property type="match status" value="1"/>
</dbReference>
<evidence type="ECO:0000313" key="7">
    <source>
        <dbReference type="Proteomes" id="UP001489004"/>
    </source>
</evidence>
<organism evidence="6 7">
    <name type="scientific">[Myrmecia] bisecta</name>
    <dbReference type="NCBI Taxonomy" id="41462"/>
    <lineage>
        <taxon>Eukaryota</taxon>
        <taxon>Viridiplantae</taxon>
        <taxon>Chlorophyta</taxon>
        <taxon>core chlorophytes</taxon>
        <taxon>Trebouxiophyceae</taxon>
        <taxon>Trebouxiales</taxon>
        <taxon>Trebouxiaceae</taxon>
        <taxon>Myrmecia</taxon>
    </lineage>
</organism>
<name>A0AAW1R6L7_9CHLO</name>
<evidence type="ECO:0000256" key="4">
    <source>
        <dbReference type="PROSITE-ProRule" id="PRU00134"/>
    </source>
</evidence>
<dbReference type="EMBL" id="JALJOR010000001">
    <property type="protein sequence ID" value="KAK9829394.1"/>
    <property type="molecule type" value="Genomic_DNA"/>
</dbReference>
<evidence type="ECO:0000259" key="5">
    <source>
        <dbReference type="PROSITE" id="PS50865"/>
    </source>
</evidence>
<dbReference type="Pfam" id="PF01753">
    <property type="entry name" value="zf-MYND"/>
    <property type="match status" value="1"/>
</dbReference>
<accession>A0AAW1R6L7</accession>
<keyword evidence="1" id="KW-0479">Metal-binding</keyword>
<keyword evidence="3" id="KW-0862">Zinc</keyword>
<dbReference type="PROSITE" id="PS50865">
    <property type="entry name" value="ZF_MYND_2"/>
    <property type="match status" value="1"/>
</dbReference>
<sequence>MLCTNPEIEHKWRDKANAVPEARRGRDLKGLLYQYDIMDSLDGILQKHQRPFTNLPEELQTKLMVSLLHAYLVAYEELHLAEAVRVAVPFLVEPHIKSVCAKPDGGLDLSIPSDAGLHNLPVTPCSLLKASLAALFYQVLHMSELVLLTSGTVTRGEEMLALLQYQEPQFGITELLWVLASLRARAAFELNRTADSHLRGALGPKAQAAGMDMLRTKPDMPVGHAVLGHVLMMGGDLASARMILEQGIQVADQTSSQWHACLLRFELAQALLTGADGRTFKKGDVQKLVSEGDAMHKQLRKWKHPAFMNVLLDYQYRVHQLLKQCPGYQTSPDDMRLPASCSICGIELRQGPSYGVCGGCGSLFPQLWKCKACKSIRYCSTQCQTAHWKEHKQECRRIQQDRATKADA</sequence>
<evidence type="ECO:0000256" key="2">
    <source>
        <dbReference type="ARBA" id="ARBA00022771"/>
    </source>
</evidence>
<dbReference type="PROSITE" id="PS01360">
    <property type="entry name" value="ZF_MYND_1"/>
    <property type="match status" value="1"/>
</dbReference>
<dbReference type="SUPFAM" id="SSF144232">
    <property type="entry name" value="HIT/MYND zinc finger-like"/>
    <property type="match status" value="1"/>
</dbReference>